<evidence type="ECO:0000259" key="1">
    <source>
        <dbReference type="SMART" id="SM00986"/>
    </source>
</evidence>
<evidence type="ECO:0000313" key="3">
    <source>
        <dbReference type="Proteomes" id="UP000478183"/>
    </source>
</evidence>
<dbReference type="SMART" id="SM00987">
    <property type="entry name" value="UreE_C"/>
    <property type="match status" value="1"/>
</dbReference>
<dbReference type="RefSeq" id="WP_155096689.1">
    <property type="nucleotide sequence ID" value="NZ_WMIE01000013.1"/>
</dbReference>
<protein>
    <submittedName>
        <fullName evidence="2">Uracil-DNA glycosylase family protein</fullName>
    </submittedName>
</protein>
<evidence type="ECO:0000313" key="2">
    <source>
        <dbReference type="EMBL" id="MTH79334.1"/>
    </source>
</evidence>
<feature type="domain" description="Uracil-DNA glycosylase-like" evidence="1">
    <location>
        <begin position="29"/>
        <end position="186"/>
    </location>
</feature>
<reference evidence="2 3" key="1">
    <citation type="submission" date="2019-11" db="EMBL/GenBank/DDBJ databases">
        <authorList>
            <person name="Dong K."/>
        </authorList>
    </citation>
    <scope>NUCLEOTIDE SEQUENCE [LARGE SCALE GENOMIC DNA]</scope>
    <source>
        <strain evidence="2 3">NBRC 111993</strain>
    </source>
</reference>
<dbReference type="SMART" id="SM00986">
    <property type="entry name" value="UDG"/>
    <property type="match status" value="1"/>
</dbReference>
<dbReference type="InterPro" id="IPR036895">
    <property type="entry name" value="Uracil-DNA_glycosylase-like_sf"/>
</dbReference>
<dbReference type="PANTHER" id="PTHR42160">
    <property type="entry name" value="URACIL-DNA GLYCOSYLASE SUPERFAMILY PROTEIN"/>
    <property type="match status" value="1"/>
</dbReference>
<gene>
    <name evidence="2" type="ORF">GL286_16555</name>
</gene>
<comment type="caution">
    <text evidence="2">The sequence shown here is derived from an EMBL/GenBank/DDBJ whole genome shotgun (WGS) entry which is preliminary data.</text>
</comment>
<dbReference type="AlphaFoldDB" id="A0A6L6JGQ6"/>
<dbReference type="Pfam" id="PF03167">
    <property type="entry name" value="UDG"/>
    <property type="match status" value="1"/>
</dbReference>
<dbReference type="EMBL" id="WMIE01000013">
    <property type="protein sequence ID" value="MTH79334.1"/>
    <property type="molecule type" value="Genomic_DNA"/>
</dbReference>
<dbReference type="OrthoDB" id="9789139at2"/>
<dbReference type="Gene3D" id="3.40.470.10">
    <property type="entry name" value="Uracil-DNA glycosylase-like domain"/>
    <property type="match status" value="1"/>
</dbReference>
<dbReference type="Proteomes" id="UP000478183">
    <property type="component" value="Unassembled WGS sequence"/>
</dbReference>
<dbReference type="InterPro" id="IPR005122">
    <property type="entry name" value="Uracil-DNA_glycosylase-like"/>
</dbReference>
<accession>A0A6L6JGQ6</accession>
<organism evidence="2 3">
    <name type="scientific">Paracoccus aestuariivivens</name>
    <dbReference type="NCBI Taxonomy" id="1820333"/>
    <lineage>
        <taxon>Bacteria</taxon>
        <taxon>Pseudomonadati</taxon>
        <taxon>Pseudomonadota</taxon>
        <taxon>Alphaproteobacteria</taxon>
        <taxon>Rhodobacterales</taxon>
        <taxon>Paracoccaceae</taxon>
        <taxon>Paracoccus</taxon>
    </lineage>
</organism>
<dbReference type="SUPFAM" id="SSF52141">
    <property type="entry name" value="Uracil-DNA glycosylase-like"/>
    <property type="match status" value="1"/>
</dbReference>
<dbReference type="InterPro" id="IPR047124">
    <property type="entry name" value="HI_0220.2"/>
</dbReference>
<sequence>MDLLEEISACRLCTTRFAATATAHAPNPVVWFRPGARILIAGQAPGMRVHLAGRPFADRSGDRLREWMGVSEPAFYDMARIAIVPMAFCFPGYDAKGADLPPPPICAATWRATVMQQLQPDLVLLVGGHAQRWHLGKAASQGVTATVAAWRDHAPRIFPLPHPSWRNTRWLKRNPWFEAELVPALRQAIDDILREADDSAGLALPDPLP</sequence>
<proteinExistence type="predicted"/>
<name>A0A6L6JGQ6_9RHOB</name>
<dbReference type="PANTHER" id="PTHR42160:SF1">
    <property type="entry name" value="URACIL-DNA GLYCOSYLASE SUPERFAMILY PROTEIN"/>
    <property type="match status" value="1"/>
</dbReference>
<keyword evidence="3" id="KW-1185">Reference proteome</keyword>
<dbReference type="CDD" id="cd10033">
    <property type="entry name" value="UDG_like"/>
    <property type="match status" value="1"/>
</dbReference>